<name>A0AAD7M0B4_QUISA</name>
<comment type="caution">
    <text evidence="1">The sequence shown here is derived from an EMBL/GenBank/DDBJ whole genome shotgun (WGS) entry which is preliminary data.</text>
</comment>
<reference evidence="1" key="1">
    <citation type="journal article" date="2023" name="Science">
        <title>Elucidation of the pathway for biosynthesis of saponin adjuvants from the soapbark tree.</title>
        <authorList>
            <person name="Reed J."/>
            <person name="Orme A."/>
            <person name="El-Demerdash A."/>
            <person name="Owen C."/>
            <person name="Martin L.B.B."/>
            <person name="Misra R.C."/>
            <person name="Kikuchi S."/>
            <person name="Rejzek M."/>
            <person name="Martin A.C."/>
            <person name="Harkess A."/>
            <person name="Leebens-Mack J."/>
            <person name="Louveau T."/>
            <person name="Stephenson M.J."/>
            <person name="Osbourn A."/>
        </authorList>
    </citation>
    <scope>NUCLEOTIDE SEQUENCE</scope>
    <source>
        <strain evidence="1">S10</strain>
    </source>
</reference>
<sequence>MRELSKEKKQNKVMHYMLTPIRILSKARDFYMKGMEDCVGRVGHGGVVVGCSTLPRSFSVNSLEATINDERLRELLRTVSKSNVNNKVGTDVQRQVVPIVRKRQRQPSMALGYNGMGRSYSVGLGKIGRIDEDKPCEFEEDEINMKADMLSIPKSRSYAVKRNVVVHAPL</sequence>
<dbReference type="PANTHER" id="PTHR33526:SF20">
    <property type="entry name" value="VQ DOMAIN-CONTAINING PROTEIN"/>
    <property type="match status" value="1"/>
</dbReference>
<gene>
    <name evidence="1" type="ORF">O6P43_011838</name>
</gene>
<dbReference type="KEGG" id="qsa:O6P43_011838"/>
<dbReference type="InterPro" id="IPR016972">
    <property type="entry name" value="UCP031279"/>
</dbReference>
<dbReference type="PANTHER" id="PTHR33526">
    <property type="entry name" value="OS07G0123800 PROTEIN"/>
    <property type="match status" value="1"/>
</dbReference>
<evidence type="ECO:0000313" key="2">
    <source>
        <dbReference type="Proteomes" id="UP001163823"/>
    </source>
</evidence>
<dbReference type="Proteomes" id="UP001163823">
    <property type="component" value="Chromosome 5"/>
</dbReference>
<accession>A0AAD7M0B4</accession>
<dbReference type="AlphaFoldDB" id="A0AAD7M0B4"/>
<keyword evidence="2" id="KW-1185">Reference proteome</keyword>
<evidence type="ECO:0000313" key="1">
    <source>
        <dbReference type="EMBL" id="KAJ7967598.1"/>
    </source>
</evidence>
<protein>
    <submittedName>
        <fullName evidence="1">3-isopropylmalate dehydratase large subunit like</fullName>
    </submittedName>
</protein>
<dbReference type="EMBL" id="JARAOO010000005">
    <property type="protein sequence ID" value="KAJ7967598.1"/>
    <property type="molecule type" value="Genomic_DNA"/>
</dbReference>
<organism evidence="1 2">
    <name type="scientific">Quillaja saponaria</name>
    <name type="common">Soap bark tree</name>
    <dbReference type="NCBI Taxonomy" id="32244"/>
    <lineage>
        <taxon>Eukaryota</taxon>
        <taxon>Viridiplantae</taxon>
        <taxon>Streptophyta</taxon>
        <taxon>Embryophyta</taxon>
        <taxon>Tracheophyta</taxon>
        <taxon>Spermatophyta</taxon>
        <taxon>Magnoliopsida</taxon>
        <taxon>eudicotyledons</taxon>
        <taxon>Gunneridae</taxon>
        <taxon>Pentapetalae</taxon>
        <taxon>rosids</taxon>
        <taxon>fabids</taxon>
        <taxon>Fabales</taxon>
        <taxon>Quillajaceae</taxon>
        <taxon>Quillaja</taxon>
    </lineage>
</organism>
<dbReference type="PIRSF" id="PIRSF031279">
    <property type="entry name" value="UCP031279"/>
    <property type="match status" value="1"/>
</dbReference>
<proteinExistence type="predicted"/>